<keyword evidence="3" id="KW-1185">Reference proteome</keyword>
<dbReference type="PANTHER" id="PTHR35117">
    <property type="entry name" value="MYOSIN-M HEAVY PROTEIN"/>
    <property type="match status" value="1"/>
</dbReference>
<dbReference type="EMBL" id="JACMSC010000009">
    <property type="protein sequence ID" value="KAG6507999.1"/>
    <property type="molecule type" value="Genomic_DNA"/>
</dbReference>
<feature type="compositionally biased region" description="Low complexity" evidence="1">
    <location>
        <begin position="1"/>
        <end position="15"/>
    </location>
</feature>
<gene>
    <name evidence="2" type="ORF">ZIOFF_033354</name>
</gene>
<evidence type="ECO:0000313" key="3">
    <source>
        <dbReference type="Proteomes" id="UP000734854"/>
    </source>
</evidence>
<dbReference type="PANTHER" id="PTHR35117:SF1">
    <property type="entry name" value="MYOSIN-M HEAVY PROTEIN"/>
    <property type="match status" value="1"/>
</dbReference>
<feature type="region of interest" description="Disordered" evidence="1">
    <location>
        <begin position="151"/>
        <end position="170"/>
    </location>
</feature>
<feature type="compositionally biased region" description="Polar residues" evidence="1">
    <location>
        <begin position="179"/>
        <end position="193"/>
    </location>
</feature>
<evidence type="ECO:0000256" key="1">
    <source>
        <dbReference type="SAM" id="MobiDB-lite"/>
    </source>
</evidence>
<comment type="caution">
    <text evidence="2">The sequence shown here is derived from an EMBL/GenBank/DDBJ whole genome shotgun (WGS) entry which is preliminary data.</text>
</comment>
<proteinExistence type="predicted"/>
<feature type="region of interest" description="Disordered" evidence="1">
    <location>
        <begin position="179"/>
        <end position="220"/>
    </location>
</feature>
<sequence length="503" mass="54173">MLPPSLSHSSSRRSSAMVKHGNSRPKKPDNLGKGKVTPVQIAFIVDRYLAANRFDATLAAFRSEASDLFSRTKAKEVPKGLLGLGEILDEYISLKEQRLVMDQEQRRVEMALQGMQEVLRAYHAAGAASLPPSIHLPTQLMAAPVTPILPTLHPSTSGSSTGNATNETPAMKYTQPFTGLAQKSNSMPNSSNVNKRKAMKSLPNHPSEPKKSQINSPNFPSTVGDAALVSKGVFIPETQEQIGISTPNAVSTDLATAFIPTQLLSVVKSSCKQSPDCQTNSSPRTPPQAFQSPVESSGSPLENASMQTSDCAMHKPAAPSNCSILASKSIIASPLKNTEYYAVERSYHIASPYKLNSKSKRGHIKGKLDFDNPFFTTGVHEPVADTSKSSSDNEPTENLDIDLPDLDIFNVDFSFSEFLAEIDLDCEVDPSLQSHSSHVSSIPSGCSPSAQFDSSLASVSDKEMDTQGQDYVASVKAVTKFVKILCPVKPNSSKKQTYSPGKE</sequence>
<dbReference type="Proteomes" id="UP000734854">
    <property type="component" value="Unassembled WGS sequence"/>
</dbReference>
<accession>A0A8J5H0M0</accession>
<reference evidence="2 3" key="1">
    <citation type="submission" date="2020-08" db="EMBL/GenBank/DDBJ databases">
        <title>Plant Genome Project.</title>
        <authorList>
            <person name="Zhang R.-G."/>
        </authorList>
    </citation>
    <scope>NUCLEOTIDE SEQUENCE [LARGE SCALE GENOMIC DNA]</scope>
    <source>
        <tissue evidence="2">Rhizome</tissue>
    </source>
</reference>
<organism evidence="2 3">
    <name type="scientific">Zingiber officinale</name>
    <name type="common">Ginger</name>
    <name type="synonym">Amomum zingiber</name>
    <dbReference type="NCBI Taxonomy" id="94328"/>
    <lineage>
        <taxon>Eukaryota</taxon>
        <taxon>Viridiplantae</taxon>
        <taxon>Streptophyta</taxon>
        <taxon>Embryophyta</taxon>
        <taxon>Tracheophyta</taxon>
        <taxon>Spermatophyta</taxon>
        <taxon>Magnoliopsida</taxon>
        <taxon>Liliopsida</taxon>
        <taxon>Zingiberales</taxon>
        <taxon>Zingiberaceae</taxon>
        <taxon>Zingiber</taxon>
    </lineage>
</organism>
<dbReference type="AlphaFoldDB" id="A0A8J5H0M0"/>
<feature type="region of interest" description="Disordered" evidence="1">
    <location>
        <begin position="272"/>
        <end position="306"/>
    </location>
</feature>
<evidence type="ECO:0000313" key="2">
    <source>
        <dbReference type="EMBL" id="KAG6507999.1"/>
    </source>
</evidence>
<name>A0A8J5H0M0_ZINOF</name>
<protein>
    <submittedName>
        <fullName evidence="2">Uncharacterized protein</fullName>
    </submittedName>
</protein>
<feature type="region of interest" description="Disordered" evidence="1">
    <location>
        <begin position="1"/>
        <end position="33"/>
    </location>
</feature>